<dbReference type="Proteomes" id="UP001163726">
    <property type="component" value="Plasmid pCadTS8_2"/>
</dbReference>
<dbReference type="RefSeq" id="WP_268076863.1">
    <property type="nucleotide sequence ID" value="NZ_CP109967.1"/>
</dbReference>
<keyword evidence="1" id="KW-0614">Plasmid</keyword>
<gene>
    <name evidence="1" type="ORF">OLW01_17875</name>
</gene>
<reference evidence="1" key="1">
    <citation type="submission" date="2022-10" db="EMBL/GenBank/DDBJ databases">
        <title>Catenovulum adriacola sp. nov. isolated in the Harbour of Susak.</title>
        <authorList>
            <person name="Schoch T."/>
            <person name="Reich S.J."/>
            <person name="Stoeferle S."/>
            <person name="Flaiz M."/>
            <person name="Kazda M."/>
            <person name="Riedel C.U."/>
            <person name="Duerre P."/>
        </authorList>
    </citation>
    <scope>NUCLEOTIDE SEQUENCE</scope>
    <source>
        <strain evidence="1">TS8</strain>
        <plasmid evidence="1">pCadTS8_2</plasmid>
    </source>
</reference>
<evidence type="ECO:0000313" key="1">
    <source>
        <dbReference type="EMBL" id="WAJ72148.1"/>
    </source>
</evidence>
<evidence type="ECO:0000313" key="2">
    <source>
        <dbReference type="Proteomes" id="UP001163726"/>
    </source>
</evidence>
<geneLocation type="plasmid" evidence="1 2">
    <name>pCadTS8_2</name>
</geneLocation>
<keyword evidence="2" id="KW-1185">Reference proteome</keyword>
<protein>
    <submittedName>
        <fullName evidence="1">Uncharacterized protein</fullName>
    </submittedName>
</protein>
<organism evidence="1 2">
    <name type="scientific">Catenovulum adriaticum</name>
    <dbReference type="NCBI Taxonomy" id="2984846"/>
    <lineage>
        <taxon>Bacteria</taxon>
        <taxon>Pseudomonadati</taxon>
        <taxon>Pseudomonadota</taxon>
        <taxon>Gammaproteobacteria</taxon>
        <taxon>Alteromonadales</taxon>
        <taxon>Alteromonadaceae</taxon>
        <taxon>Catenovulum</taxon>
    </lineage>
</organism>
<proteinExistence type="predicted"/>
<dbReference type="EMBL" id="CP109967">
    <property type="protein sequence ID" value="WAJ72148.1"/>
    <property type="molecule type" value="Genomic_DNA"/>
</dbReference>
<accession>A0ABY7ARH5</accession>
<name>A0ABY7ARH5_9ALTE</name>
<sequence length="45" mass="4990">MSQYKYLKTENSFFILPDMTPGVMGKSADVALAAFSLERENFLGA</sequence>